<evidence type="ECO:0000313" key="6">
    <source>
        <dbReference type="EMBL" id="MEX3527987.1"/>
    </source>
</evidence>
<evidence type="ECO:0000313" key="10">
    <source>
        <dbReference type="Proteomes" id="UP000235363"/>
    </source>
</evidence>
<evidence type="ECO:0000313" key="13">
    <source>
        <dbReference type="Proteomes" id="UP001558353"/>
    </source>
</evidence>
<dbReference type="EMBL" id="PNHF01000038">
    <property type="protein sequence ID" value="PMC61216.1"/>
    <property type="molecule type" value="Genomic_DNA"/>
</dbReference>
<dbReference type="PROSITE" id="PS51857">
    <property type="entry name" value="CSD_2"/>
    <property type="match status" value="1"/>
</dbReference>
<dbReference type="GeneID" id="95321390"/>
<dbReference type="SMART" id="SM00357">
    <property type="entry name" value="CSP"/>
    <property type="match status" value="1"/>
</dbReference>
<evidence type="ECO:0000259" key="5">
    <source>
        <dbReference type="PROSITE" id="PS51857"/>
    </source>
</evidence>
<reference evidence="9 11" key="2">
    <citation type="submission" date="2019-11" db="EMBL/GenBank/DDBJ databases">
        <title>FDA dAtabase for Regulatory Grade micrObial Sequences (FDA-ARGOS): Supporting development and validation of Infectious Disease Dx tests.</title>
        <authorList>
            <person name="Kerrigan L."/>
            <person name="Long C."/>
            <person name="Tallon L."/>
            <person name="Sadzewicz L."/>
            <person name="Vavikolanu K."/>
            <person name="Mehta A."/>
            <person name="Aluvathingal J."/>
            <person name="Nadendla S."/>
            <person name="Yan Y."/>
            <person name="Sichtig H."/>
        </authorList>
    </citation>
    <scope>NUCLEOTIDE SEQUENCE [LARGE SCALE GENOMIC DNA]</scope>
    <source>
        <strain evidence="9 11">FDAARGOS_674</strain>
    </source>
</reference>
<dbReference type="InterPro" id="IPR012156">
    <property type="entry name" value="Cold_shock_CspA"/>
</dbReference>
<gene>
    <name evidence="8" type="ORF">CJ204_12260</name>
    <name evidence="9" type="ORF">FOB82_06650</name>
    <name evidence="7" type="ORF">HF852_05290</name>
    <name evidence="6" type="ORF">VVR64_02725</name>
</gene>
<evidence type="ECO:0000256" key="2">
    <source>
        <dbReference type="ARBA" id="ARBA00022490"/>
    </source>
</evidence>
<name>A0A0M2X5R1_9CORY</name>
<dbReference type="EMBL" id="CP046322">
    <property type="protein sequence ID" value="QGS34674.1"/>
    <property type="molecule type" value="Genomic_DNA"/>
</dbReference>
<dbReference type="InterPro" id="IPR019844">
    <property type="entry name" value="CSD_CS"/>
</dbReference>
<feature type="domain" description="CSD" evidence="5">
    <location>
        <begin position="1"/>
        <end position="66"/>
    </location>
</feature>
<dbReference type="Gene3D" id="6.20.370.130">
    <property type="match status" value="1"/>
</dbReference>
<sequence>MAQGTVKWFNSEKGFGFIAPADGGNDVFVHYSEIQGSGFKTLEENQPVEFEIGEGQKGPQALNVHGL</sequence>
<keyword evidence="13" id="KW-1185">Reference proteome</keyword>
<dbReference type="EMBL" id="JABAGA010000002">
    <property type="protein sequence ID" value="NMF09015.1"/>
    <property type="molecule type" value="Genomic_DNA"/>
</dbReference>
<dbReference type="Proteomes" id="UP000589552">
    <property type="component" value="Unassembled WGS sequence"/>
</dbReference>
<dbReference type="Proteomes" id="UP001558353">
    <property type="component" value="Unassembled WGS sequence"/>
</dbReference>
<dbReference type="GO" id="GO:0005737">
    <property type="term" value="C:cytoplasm"/>
    <property type="evidence" value="ECO:0007669"/>
    <property type="project" value="UniProtKB-SubCell"/>
</dbReference>
<keyword evidence="2" id="KW-0963">Cytoplasm</keyword>
<comment type="subcellular location">
    <subcellularLocation>
        <location evidence="1 4">Cytoplasm</location>
    </subcellularLocation>
</comment>
<dbReference type="AlphaFoldDB" id="A0A0M2X5R1"/>
<reference evidence="8 10" key="1">
    <citation type="submission" date="2017-09" db="EMBL/GenBank/DDBJ databases">
        <title>Bacterial strain isolated from the female urinary microbiota.</title>
        <authorList>
            <person name="Thomas-White K."/>
            <person name="Kumar N."/>
            <person name="Forster S."/>
            <person name="Putonti C."/>
            <person name="Lawley T."/>
            <person name="Wolfe A.J."/>
        </authorList>
    </citation>
    <scope>NUCLEOTIDE SEQUENCE [LARGE SCALE GENOMIC DNA]</scope>
    <source>
        <strain evidence="8 10">UMB0908</strain>
    </source>
</reference>
<reference evidence="6" key="5">
    <citation type="submission" date="2024-01" db="EMBL/GenBank/DDBJ databases">
        <authorList>
            <person name="De La Cruz K.F."/>
            <person name="Townsend E.C."/>
            <person name="Salamzade R."/>
            <person name="Kalan L.R."/>
        </authorList>
    </citation>
    <scope>NUCLEOTIDE SEQUENCE</scope>
    <source>
        <strain evidence="6">LK2569</strain>
    </source>
</reference>
<dbReference type="Proteomes" id="UP000426857">
    <property type="component" value="Chromosome"/>
</dbReference>
<dbReference type="GO" id="GO:0003676">
    <property type="term" value="F:nucleic acid binding"/>
    <property type="evidence" value="ECO:0007669"/>
    <property type="project" value="InterPro"/>
</dbReference>
<dbReference type="Pfam" id="PF00313">
    <property type="entry name" value="CSD"/>
    <property type="match status" value="1"/>
</dbReference>
<dbReference type="PANTHER" id="PTHR11544">
    <property type="entry name" value="COLD SHOCK DOMAIN CONTAINING PROTEINS"/>
    <property type="match status" value="1"/>
</dbReference>
<dbReference type="InterPro" id="IPR002059">
    <property type="entry name" value="CSP_DNA-bd"/>
</dbReference>
<evidence type="ECO:0000313" key="8">
    <source>
        <dbReference type="EMBL" id="PMC61216.1"/>
    </source>
</evidence>
<dbReference type="FunFam" id="2.40.50.140:FF:000006">
    <property type="entry name" value="Cold shock protein CspC"/>
    <property type="match status" value="1"/>
</dbReference>
<evidence type="ECO:0000256" key="1">
    <source>
        <dbReference type="ARBA" id="ARBA00004496"/>
    </source>
</evidence>
<dbReference type="InterPro" id="IPR011129">
    <property type="entry name" value="CSD"/>
</dbReference>
<reference evidence="6 13" key="4">
    <citation type="journal article" date="2024" name="Fungal Genet. Biol.">
        <title>The porcine skin microbiome exhibits broad fungal antagonism.</title>
        <authorList>
            <person name="De La Cruz K.F."/>
            <person name="Townsend E.C."/>
            <person name="Alex Cheong J.Z."/>
            <person name="Salamzade R."/>
            <person name="Liu A."/>
            <person name="Sandstrom S."/>
            <person name="Davila E."/>
            <person name="Huang L."/>
            <person name="Xu K.H."/>
            <person name="Wu S.Y."/>
            <person name="Meudt J.J."/>
            <person name="Shanmuganayagam D."/>
            <person name="Gibson A.L.F."/>
            <person name="Kalan L.R."/>
        </authorList>
    </citation>
    <scope>NUCLEOTIDE SEQUENCE [LARGE SCALE GENOMIC DNA]</scope>
    <source>
        <strain evidence="6 13">LK2569</strain>
    </source>
</reference>
<evidence type="ECO:0000256" key="4">
    <source>
        <dbReference type="RuleBase" id="RU000408"/>
    </source>
</evidence>
<dbReference type="PRINTS" id="PR00050">
    <property type="entry name" value="COLDSHOCK"/>
</dbReference>
<reference evidence="7 12" key="3">
    <citation type="submission" date="2020-04" db="EMBL/GenBank/DDBJ databases">
        <authorList>
            <person name="Hitch T.C.A."/>
            <person name="Wylensek D."/>
            <person name="Clavel T."/>
        </authorList>
    </citation>
    <scope>NUCLEOTIDE SEQUENCE [LARGE SCALE GENOMIC DNA]</scope>
    <source>
        <strain evidence="7 12">BL-383-APC-2I</strain>
    </source>
</reference>
<evidence type="ECO:0000313" key="9">
    <source>
        <dbReference type="EMBL" id="QGS34674.1"/>
    </source>
</evidence>
<dbReference type="SUPFAM" id="SSF50249">
    <property type="entry name" value="Nucleic acid-binding proteins"/>
    <property type="match status" value="1"/>
</dbReference>
<protein>
    <recommendedName>
        <fullName evidence="3">Probable cold shock protein A</fullName>
    </recommendedName>
</protein>
<dbReference type="KEGG" id="cxe:FOB82_06650"/>
<dbReference type="PROSITE" id="PS00352">
    <property type="entry name" value="CSD_1"/>
    <property type="match status" value="1"/>
</dbReference>
<dbReference type="InterPro" id="IPR050181">
    <property type="entry name" value="Cold_shock_domain"/>
</dbReference>
<evidence type="ECO:0000256" key="3">
    <source>
        <dbReference type="ARBA" id="ARBA00070951"/>
    </source>
</evidence>
<evidence type="ECO:0000313" key="12">
    <source>
        <dbReference type="Proteomes" id="UP000589552"/>
    </source>
</evidence>
<proteinExistence type="predicted"/>
<dbReference type="Proteomes" id="UP000235363">
    <property type="component" value="Unassembled WGS sequence"/>
</dbReference>
<organism evidence="8 10">
    <name type="scientific">Corynebacterium xerosis</name>
    <dbReference type="NCBI Taxonomy" id="1725"/>
    <lineage>
        <taxon>Bacteria</taxon>
        <taxon>Bacillati</taxon>
        <taxon>Actinomycetota</taxon>
        <taxon>Actinomycetes</taxon>
        <taxon>Mycobacteriales</taxon>
        <taxon>Corynebacteriaceae</taxon>
        <taxon>Corynebacterium</taxon>
    </lineage>
</organism>
<dbReference type="STRING" id="1725.WU86_11505"/>
<dbReference type="EMBL" id="JAYWMA010000002">
    <property type="protein sequence ID" value="MEX3527987.1"/>
    <property type="molecule type" value="Genomic_DNA"/>
</dbReference>
<accession>A0A0M2X5R1</accession>
<dbReference type="RefSeq" id="WP_046651443.1">
    <property type="nucleotide sequence ID" value="NZ_CP032788.1"/>
</dbReference>
<dbReference type="InterPro" id="IPR012340">
    <property type="entry name" value="NA-bd_OB-fold"/>
</dbReference>
<dbReference type="Gene3D" id="2.40.50.140">
    <property type="entry name" value="Nucleic acid-binding proteins"/>
    <property type="match status" value="1"/>
</dbReference>
<dbReference type="OrthoDB" id="7477356at2"/>
<evidence type="ECO:0000313" key="11">
    <source>
        <dbReference type="Proteomes" id="UP000426857"/>
    </source>
</evidence>
<dbReference type="CDD" id="cd04458">
    <property type="entry name" value="CSP_CDS"/>
    <property type="match status" value="1"/>
</dbReference>
<dbReference type="PIRSF" id="PIRSF002599">
    <property type="entry name" value="Cold_shock_A"/>
    <property type="match status" value="1"/>
</dbReference>
<evidence type="ECO:0000313" key="7">
    <source>
        <dbReference type="EMBL" id="NMF09015.1"/>
    </source>
</evidence>